<keyword evidence="3" id="KW-1185">Reference proteome</keyword>
<dbReference type="EMBL" id="JADGJD010001580">
    <property type="protein sequence ID" value="KAJ3040144.1"/>
    <property type="molecule type" value="Genomic_DNA"/>
</dbReference>
<evidence type="ECO:0000313" key="3">
    <source>
        <dbReference type="Proteomes" id="UP001212841"/>
    </source>
</evidence>
<gene>
    <name evidence="2" type="ORF">HK097_002646</name>
</gene>
<evidence type="ECO:0000256" key="1">
    <source>
        <dbReference type="SAM" id="Phobius"/>
    </source>
</evidence>
<accession>A0AAD5X130</accession>
<evidence type="ECO:0000313" key="2">
    <source>
        <dbReference type="EMBL" id="KAJ3040144.1"/>
    </source>
</evidence>
<sequence>KPKNRPTKPGISTVSLLVGAAFLVIGAALSNNCNENNYCDNEDHCDCEVWMKGFGIVGGIWLFFGVLCLLPALASCYEGPKGPRRMRI</sequence>
<comment type="caution">
    <text evidence="2">The sequence shown here is derived from an EMBL/GenBank/DDBJ whole genome shotgun (WGS) entry which is preliminary data.</text>
</comment>
<dbReference type="AlphaFoldDB" id="A0AAD5X130"/>
<keyword evidence="1" id="KW-0812">Transmembrane</keyword>
<keyword evidence="1" id="KW-0472">Membrane</keyword>
<proteinExistence type="predicted"/>
<keyword evidence="1" id="KW-1133">Transmembrane helix</keyword>
<dbReference type="Proteomes" id="UP001212841">
    <property type="component" value="Unassembled WGS sequence"/>
</dbReference>
<name>A0AAD5X130_9FUNG</name>
<reference evidence="2" key="1">
    <citation type="submission" date="2020-05" db="EMBL/GenBank/DDBJ databases">
        <title>Phylogenomic resolution of chytrid fungi.</title>
        <authorList>
            <person name="Stajich J.E."/>
            <person name="Amses K."/>
            <person name="Simmons R."/>
            <person name="Seto K."/>
            <person name="Myers J."/>
            <person name="Bonds A."/>
            <person name="Quandt C.A."/>
            <person name="Barry K."/>
            <person name="Liu P."/>
            <person name="Grigoriev I."/>
            <person name="Longcore J.E."/>
            <person name="James T.Y."/>
        </authorList>
    </citation>
    <scope>NUCLEOTIDE SEQUENCE</scope>
    <source>
        <strain evidence="2">JEL0318</strain>
    </source>
</reference>
<feature type="non-terminal residue" evidence="2">
    <location>
        <position position="1"/>
    </location>
</feature>
<organism evidence="2 3">
    <name type="scientific">Rhizophlyctis rosea</name>
    <dbReference type="NCBI Taxonomy" id="64517"/>
    <lineage>
        <taxon>Eukaryota</taxon>
        <taxon>Fungi</taxon>
        <taxon>Fungi incertae sedis</taxon>
        <taxon>Chytridiomycota</taxon>
        <taxon>Chytridiomycota incertae sedis</taxon>
        <taxon>Chytridiomycetes</taxon>
        <taxon>Rhizophlyctidales</taxon>
        <taxon>Rhizophlyctidaceae</taxon>
        <taxon>Rhizophlyctis</taxon>
    </lineage>
</organism>
<protein>
    <submittedName>
        <fullName evidence="2">Uncharacterized protein</fullName>
    </submittedName>
</protein>
<feature type="transmembrane region" description="Helical" evidence="1">
    <location>
        <begin position="54"/>
        <end position="77"/>
    </location>
</feature>